<accession>A0ACA9TBA7</accession>
<protein>
    <submittedName>
        <fullName evidence="1">Uncharacterized protein</fullName>
    </submittedName>
</protein>
<dbReference type="EMBL" id="CADEHS020000002">
    <property type="protein sequence ID" value="CAG9938205.1"/>
    <property type="molecule type" value="Genomic_DNA"/>
</dbReference>
<proteinExistence type="predicted"/>
<reference evidence="1" key="2">
    <citation type="submission" date="2021-10" db="EMBL/GenBank/DDBJ databases">
        <authorList>
            <person name="Piombo E."/>
        </authorList>
    </citation>
    <scope>NUCLEOTIDE SEQUENCE</scope>
</reference>
<keyword evidence="2" id="KW-1185">Reference proteome</keyword>
<gene>
    <name evidence="1" type="ORF">CRV2_00006626</name>
</gene>
<comment type="caution">
    <text evidence="1">The sequence shown here is derived from an EMBL/GenBank/DDBJ whole genome shotgun (WGS) entry which is preliminary data.</text>
</comment>
<name>A0ACA9TBA7_BIOOC</name>
<organism evidence="1 2">
    <name type="scientific">Clonostachys rosea f. rosea IK726</name>
    <dbReference type="NCBI Taxonomy" id="1349383"/>
    <lineage>
        <taxon>Eukaryota</taxon>
        <taxon>Fungi</taxon>
        <taxon>Dikarya</taxon>
        <taxon>Ascomycota</taxon>
        <taxon>Pezizomycotina</taxon>
        <taxon>Sordariomycetes</taxon>
        <taxon>Hypocreomycetidae</taxon>
        <taxon>Hypocreales</taxon>
        <taxon>Bionectriaceae</taxon>
        <taxon>Clonostachys</taxon>
    </lineage>
</organism>
<dbReference type="Proteomes" id="UP000836387">
    <property type="component" value="Unassembled WGS sequence"/>
</dbReference>
<sequence>MATVLEGEVNQTPLPLSADEERALALYDKLRELQLEIAIINAQHKAQDGEFITARRTTKVGKICSRLKTDASSGEMTVEEADEARNQLLDTRARYMLRNSVVEAVLSANPILKAVHNGTDASPVERDLLSYVEKRDEASIAVAKFASERGELRDKATKAQSKLLARAGHNAELASRLLELVARIDEKKGQQDDSAAQEALREFEGALAASRRRWRVIKGVTSGLIVGSGIDWARDDRLSDIVLDPEDDD</sequence>
<evidence type="ECO:0000313" key="1">
    <source>
        <dbReference type="EMBL" id="CAG9938205.1"/>
    </source>
</evidence>
<reference evidence="1" key="1">
    <citation type="submission" date="2020-04" db="EMBL/GenBank/DDBJ databases">
        <authorList>
            <person name="Broberg M."/>
        </authorList>
    </citation>
    <scope>NUCLEOTIDE SEQUENCE</scope>
</reference>
<evidence type="ECO:0000313" key="2">
    <source>
        <dbReference type="Proteomes" id="UP000836387"/>
    </source>
</evidence>